<accession>A0A3P5XQM9</accession>
<name>A0A3P5XQM9_STRCB</name>
<evidence type="ECO:0008006" key="3">
    <source>
        <dbReference type="Google" id="ProtNLM"/>
    </source>
</evidence>
<protein>
    <recommendedName>
        <fullName evidence="3">Regulatory protein ylbF</fullName>
    </recommendedName>
</protein>
<dbReference type="SUPFAM" id="SSF158622">
    <property type="entry name" value="YheA/YmcA-like"/>
    <property type="match status" value="1"/>
</dbReference>
<evidence type="ECO:0000313" key="1">
    <source>
        <dbReference type="EMBL" id="VDC42795.1"/>
    </source>
</evidence>
<dbReference type="InterPro" id="IPR052767">
    <property type="entry name" value="Bact_com_dev_regulator"/>
</dbReference>
<dbReference type="InterPro" id="IPR010368">
    <property type="entry name" value="Com_YlbF"/>
</dbReference>
<keyword evidence="2" id="KW-1185">Reference proteome</keyword>
<proteinExistence type="predicted"/>
<gene>
    <name evidence="1" type="ORF">FMV2238Y02_12670</name>
</gene>
<reference evidence="1 2" key="1">
    <citation type="submission" date="2018-10" db="EMBL/GenBank/DDBJ databases">
        <authorList>
            <consortium name="Molecular Microbiology and Infection Unit (UMMI)"/>
            <person name="Machado M."/>
        </authorList>
    </citation>
    <scope>NUCLEOTIDE SEQUENCE [LARGE SCALE GENOMIC DNA]</scope>
    <source>
        <strain evidence="1">FMV2238.02</strain>
    </source>
</reference>
<dbReference type="PANTHER" id="PTHR38448">
    <property type="entry name" value="REGULATORY PROTEIN YLBF-RELATED"/>
    <property type="match status" value="1"/>
</dbReference>
<sequence>MCVCICLFFETGLFLLPYLLLKVWYNQIMLVISEEFIAIEEAVDQLMADLKEMPQYKAYAEAKAAVEADMSLQVEMRKFQNIKQSYAASETLQAYRPEVRQLRREMLAQKRSLDCHPLVVAMRLAQVDFQVILANISEEIAGAVSESIFVDTGLPLASKRPRHPSGPYQNIKEKGL</sequence>
<evidence type="ECO:0000313" key="2">
    <source>
        <dbReference type="Proteomes" id="UP000280759"/>
    </source>
</evidence>
<dbReference type="Pfam" id="PF06133">
    <property type="entry name" value="Com_YlbF"/>
    <property type="match status" value="1"/>
</dbReference>
<dbReference type="EMBL" id="UXEP01000016">
    <property type="protein sequence ID" value="VDC42795.1"/>
    <property type="molecule type" value="Genomic_DNA"/>
</dbReference>
<organism evidence="1 2">
    <name type="scientific">Streptococcus canis</name>
    <dbReference type="NCBI Taxonomy" id="1329"/>
    <lineage>
        <taxon>Bacteria</taxon>
        <taxon>Bacillati</taxon>
        <taxon>Bacillota</taxon>
        <taxon>Bacilli</taxon>
        <taxon>Lactobacillales</taxon>
        <taxon>Streptococcaceae</taxon>
        <taxon>Streptococcus</taxon>
    </lineage>
</organism>
<dbReference type="Gene3D" id="1.20.1500.10">
    <property type="entry name" value="YheA/YmcA-like"/>
    <property type="match status" value="1"/>
</dbReference>
<dbReference type="InterPro" id="IPR023378">
    <property type="entry name" value="YheA/YmcA-like_dom_sf"/>
</dbReference>
<dbReference type="Proteomes" id="UP000280759">
    <property type="component" value="Unassembled WGS sequence"/>
</dbReference>
<dbReference type="PANTHER" id="PTHR38448:SF2">
    <property type="entry name" value="REGULATORY PROTEIN YLBF"/>
    <property type="match status" value="1"/>
</dbReference>
<dbReference type="AlphaFoldDB" id="A0A3P5XQM9"/>